<organismHost>
    <name type="scientific">Lepidoptera</name>
    <name type="common">moths &amp; butterflies</name>
    <dbReference type="NCBI Taxonomy" id="7088"/>
</organismHost>
<evidence type="ECO:0000313" key="1">
    <source>
        <dbReference type="EMBL" id="AIL25213.1"/>
    </source>
</evidence>
<accession>A0A077D3P1</accession>
<organism evidence="1">
    <name type="scientific">Mamestra brassicae nuclear polyhedrosis virus</name>
    <name type="common">MbNPV</name>
    <dbReference type="NCBI Taxonomy" id="78219"/>
    <lineage>
        <taxon>Viruses</taxon>
        <taxon>Viruses incertae sedis</taxon>
        <taxon>Naldaviricetes</taxon>
        <taxon>Lefavirales</taxon>
        <taxon>Baculoviridae</taxon>
        <taxon>Alphabaculovirus</taxon>
        <taxon>Alphabaculovirus mabrassicae</taxon>
    </lineage>
</organism>
<protein>
    <submittedName>
        <fullName evidence="1">Orf134</fullName>
    </submittedName>
</protein>
<sequence>MGSSYTVLAYPQCSITTGDTVTTNFEMLLMNRRKEILETSHLIFQMETHPDVNMSTVPSIITVGPDQIQLVRQLKPLKLVGWNEWKFEDMNEAREFLIQATTTLLVRMNRQLEEALPQNKYKVVKAFIVKNSRKYKEYKNCGIIHLENKLKFIK</sequence>
<proteinExistence type="predicted"/>
<name>A0A077D3P1_NPVMB</name>
<reference evidence="1" key="1">
    <citation type="submission" date="2014-05" db="EMBL/GenBank/DDBJ databases">
        <authorList>
            <person name="Hou D."/>
            <person name="Liu X."/>
            <person name="Yin F."/>
            <person name="Zhu Z."/>
            <person name="Wang J."/>
            <person name="Zhang L."/>
            <person name="Kou Z."/>
            <person name="Deng F."/>
            <person name="Wang H."/>
            <person name="Hu Z."/>
        </authorList>
    </citation>
    <scope>NUCLEOTIDE SEQUENCE</scope>
    <source>
        <strain evidence="1">CTa</strain>
    </source>
</reference>
<dbReference type="EMBL" id="KJ871680">
    <property type="protein sequence ID" value="AIL25213.1"/>
    <property type="molecule type" value="Genomic_DNA"/>
</dbReference>